<dbReference type="Proteomes" id="UP000008068">
    <property type="component" value="Unassembled WGS sequence"/>
</dbReference>
<protein>
    <submittedName>
        <fullName evidence="2">Uncharacterized protein</fullName>
    </submittedName>
</protein>
<proteinExistence type="predicted"/>
<dbReference type="InParanoid" id="G0N2G6"/>
<dbReference type="eggNOG" id="ENOG502R043">
    <property type="taxonomic scope" value="Eukaryota"/>
</dbReference>
<name>G0N2G6_CAEBE</name>
<feature type="compositionally biased region" description="Polar residues" evidence="1">
    <location>
        <begin position="96"/>
        <end position="116"/>
    </location>
</feature>
<keyword evidence="3" id="KW-1185">Reference proteome</keyword>
<evidence type="ECO:0000313" key="2">
    <source>
        <dbReference type="EMBL" id="EGT50869.1"/>
    </source>
</evidence>
<feature type="compositionally biased region" description="Basic and acidic residues" evidence="1">
    <location>
        <begin position="143"/>
        <end position="161"/>
    </location>
</feature>
<sequence>MKKAGSKESGSNCERTKSSCQVAKKKGTVRQTKKPPATTVKPQQSQNKAPPEKEKKKSSVRKRVKSNSTSTDTNKSSDKCNSQVSPDHELPDEQSDTSNSNNLRSRYSIRTSQERTLCSREDTSNLKTSIEQPKSRAKSLMKTSEEKEDATKKEEKTKEVIPSEKDELIVSEKDDKKFNMHLAQLFFKRMNETQKGKKNVDPNLEVMPESIYLPRRPKNNAVKKSTSKNVAPRKPRPLDQKLFLPNGKPVWQYIHRDEKVECSDGVMSEFPELREALLEDDLQLESGENWKNLLEPYFSGQFDKGRITDSLDELDPYGTFDELESRTKKFFKTISMQYYTVSNLANCAPALDRSAIVDKWSENKKKEVYAELQQKAIEERKDITETTCPVTKIMFNMESTFMISYDRRRPILSIQKFRAKYQRKVREALVRAKRASRETKSREGSRERPSKESS</sequence>
<dbReference type="PANTHER" id="PTHR37444">
    <property type="entry name" value="PROTEIN CBG24900-RELATED"/>
    <property type="match status" value="1"/>
</dbReference>
<dbReference type="OrthoDB" id="5874587at2759"/>
<feature type="region of interest" description="Disordered" evidence="1">
    <location>
        <begin position="1"/>
        <end position="161"/>
    </location>
</feature>
<dbReference type="OMA" id="FNMHLAQ"/>
<dbReference type="STRING" id="135651.G0N2G6"/>
<organism evidence="3">
    <name type="scientific">Caenorhabditis brenneri</name>
    <name type="common">Nematode worm</name>
    <dbReference type="NCBI Taxonomy" id="135651"/>
    <lineage>
        <taxon>Eukaryota</taxon>
        <taxon>Metazoa</taxon>
        <taxon>Ecdysozoa</taxon>
        <taxon>Nematoda</taxon>
        <taxon>Chromadorea</taxon>
        <taxon>Rhabditida</taxon>
        <taxon>Rhabditina</taxon>
        <taxon>Rhabditomorpha</taxon>
        <taxon>Rhabditoidea</taxon>
        <taxon>Rhabditidae</taxon>
        <taxon>Peloderinae</taxon>
        <taxon>Caenorhabditis</taxon>
    </lineage>
</organism>
<accession>G0N2G6</accession>
<gene>
    <name evidence="2" type="ORF">CAEBREN_20942</name>
</gene>
<feature type="region of interest" description="Disordered" evidence="1">
    <location>
        <begin position="214"/>
        <end position="241"/>
    </location>
</feature>
<dbReference type="HOGENOM" id="CLU_037361_0_0_1"/>
<evidence type="ECO:0000313" key="3">
    <source>
        <dbReference type="Proteomes" id="UP000008068"/>
    </source>
</evidence>
<reference evidence="3" key="1">
    <citation type="submission" date="2011-07" db="EMBL/GenBank/DDBJ databases">
        <authorList>
            <consortium name="Caenorhabditis brenneri Sequencing and Analysis Consortium"/>
            <person name="Wilson R.K."/>
        </authorList>
    </citation>
    <scope>NUCLEOTIDE SEQUENCE [LARGE SCALE GENOMIC DNA]</scope>
    <source>
        <strain evidence="3">PB2801</strain>
    </source>
</reference>
<feature type="compositionally biased region" description="Basic residues" evidence="1">
    <location>
        <begin position="23"/>
        <end position="33"/>
    </location>
</feature>
<feature type="compositionally biased region" description="Polar residues" evidence="1">
    <location>
        <begin position="8"/>
        <end position="21"/>
    </location>
</feature>
<feature type="region of interest" description="Disordered" evidence="1">
    <location>
        <begin position="431"/>
        <end position="454"/>
    </location>
</feature>
<dbReference type="AlphaFoldDB" id="G0N2G6"/>
<dbReference type="EMBL" id="GL379830">
    <property type="protein sequence ID" value="EGT50869.1"/>
    <property type="molecule type" value="Genomic_DNA"/>
</dbReference>
<evidence type="ECO:0000256" key="1">
    <source>
        <dbReference type="SAM" id="MobiDB-lite"/>
    </source>
</evidence>
<dbReference type="PANTHER" id="PTHR37444:SF3">
    <property type="entry name" value="ENHANCER OF POLYCOMB-LIKE PROTEIN"/>
    <property type="match status" value="1"/>
</dbReference>